<dbReference type="RefSeq" id="WP_147014195.1">
    <property type="nucleotide sequence ID" value="NZ_VORB01000004.1"/>
</dbReference>
<name>A0A5C6VAS5_9FLAO</name>
<dbReference type="InterPro" id="IPR028011">
    <property type="entry name" value="DUF4476"/>
</dbReference>
<dbReference type="Pfam" id="PF14771">
    <property type="entry name" value="DUF4476"/>
    <property type="match status" value="1"/>
</dbReference>
<feature type="domain" description="DUF4476" evidence="1">
    <location>
        <begin position="186"/>
        <end position="272"/>
    </location>
</feature>
<dbReference type="AlphaFoldDB" id="A0A5C6VAS5"/>
<evidence type="ECO:0000313" key="2">
    <source>
        <dbReference type="EMBL" id="TXC81466.1"/>
    </source>
</evidence>
<evidence type="ECO:0000259" key="1">
    <source>
        <dbReference type="Pfam" id="PF14771"/>
    </source>
</evidence>
<comment type="caution">
    <text evidence="2">The sequence shown here is derived from an EMBL/GenBank/DDBJ whole genome shotgun (WGS) entry which is preliminary data.</text>
</comment>
<dbReference type="Proteomes" id="UP000321168">
    <property type="component" value="Unassembled WGS sequence"/>
</dbReference>
<dbReference type="EMBL" id="VORB01000004">
    <property type="protein sequence ID" value="TXC81466.1"/>
    <property type="molecule type" value="Genomic_DNA"/>
</dbReference>
<reference evidence="2 3" key="1">
    <citation type="submission" date="2019-08" db="EMBL/GenBank/DDBJ databases">
        <title>Genome of Luteibaculum oceani JCM 18817.</title>
        <authorList>
            <person name="Bowman J.P."/>
        </authorList>
    </citation>
    <scope>NUCLEOTIDE SEQUENCE [LARGE SCALE GENOMIC DNA]</scope>
    <source>
        <strain evidence="2 3">JCM 18817</strain>
    </source>
</reference>
<proteinExistence type="predicted"/>
<gene>
    <name evidence="2" type="ORF">FRX97_05530</name>
</gene>
<protein>
    <submittedName>
        <fullName evidence="2">DUF4476 domain-containing protein</fullName>
    </submittedName>
</protein>
<organism evidence="2 3">
    <name type="scientific">Luteibaculum oceani</name>
    <dbReference type="NCBI Taxonomy" id="1294296"/>
    <lineage>
        <taxon>Bacteria</taxon>
        <taxon>Pseudomonadati</taxon>
        <taxon>Bacteroidota</taxon>
        <taxon>Flavobacteriia</taxon>
        <taxon>Flavobacteriales</taxon>
        <taxon>Luteibaculaceae</taxon>
        <taxon>Luteibaculum</taxon>
    </lineage>
</organism>
<keyword evidence="3" id="KW-1185">Reference proteome</keyword>
<evidence type="ECO:0000313" key="3">
    <source>
        <dbReference type="Proteomes" id="UP000321168"/>
    </source>
</evidence>
<dbReference type="OrthoDB" id="1033069at2"/>
<accession>A0A5C6VAS5</accession>
<sequence length="275" mass="31126">MYHTTKKYHLTAAFFLISFLGFGQFATLCVVNPDGLDVNVEVNEINYESKSSDFCINRIPFEIFALKMKTPLGEQKKLVFGRLDDTSFVSISPKGFRTAWSFSNKTLLAYNFGLEEDQLASAQFFTDSAKTELALAEASNNSQATAPKLDVKTDDLKNPTKKPSGIVISKPETTNKEENGCNNFLTENELKGIKNLLKKTKSLDLQLNIAQSSLKDKCFNCNQLQEIFKLIEEDDLKVNLFKRLYPQLTDPQKRKTLYSEFLFDSSIDEIKAYGL</sequence>